<dbReference type="PROSITE" id="PS50088">
    <property type="entry name" value="ANK_REPEAT"/>
    <property type="match status" value="3"/>
</dbReference>
<dbReference type="Gene3D" id="1.25.40.20">
    <property type="entry name" value="Ankyrin repeat-containing domain"/>
    <property type="match status" value="2"/>
</dbReference>
<sequence length="266" mass="28844">MVREREREQRGWVCHLCTKINPSESSCSCACCGRPRDFAVKSISDNKVSKALMLHGDLSTVARPEQVHNMVRGGIKPDMTSMDGLTALHCAALHGQAAIVRALLHEGADIELPAPDGRHALHFAAESGHAQTVQELLSWRAHVDVTSTGDGWTPLHVACSKGHAAVVDVLLRAGATATLCTVHMHQTALHVAAELGYVKCVEVLLQHTDVDLLQCVDRSGATAIQLAHFAHQSIVYELLYLHQSDSVLHDRMLGMLLTSTGCTPHR</sequence>
<proteinExistence type="predicted"/>
<dbReference type="AlphaFoldDB" id="W4HDR3"/>
<dbReference type="Pfam" id="PF12796">
    <property type="entry name" value="Ank_2"/>
    <property type="match status" value="2"/>
</dbReference>
<keyword evidence="1" id="KW-0677">Repeat</keyword>
<dbReference type="GeneID" id="20802893"/>
<dbReference type="OrthoDB" id="194358at2759"/>
<reference evidence="4" key="1">
    <citation type="submission" date="2013-12" db="EMBL/GenBank/DDBJ databases">
        <title>The Genome Sequence of Aphanomyces astaci APO3.</title>
        <authorList>
            <consortium name="The Broad Institute Genomics Platform"/>
            <person name="Russ C."/>
            <person name="Tyler B."/>
            <person name="van West P."/>
            <person name="Dieguez-Uribeondo J."/>
            <person name="Young S.K."/>
            <person name="Zeng Q."/>
            <person name="Gargeya S."/>
            <person name="Fitzgerald M."/>
            <person name="Abouelleil A."/>
            <person name="Alvarado L."/>
            <person name="Chapman S.B."/>
            <person name="Gainer-Dewar J."/>
            <person name="Goldberg J."/>
            <person name="Griggs A."/>
            <person name="Gujja S."/>
            <person name="Hansen M."/>
            <person name="Howarth C."/>
            <person name="Imamovic A."/>
            <person name="Ireland A."/>
            <person name="Larimer J."/>
            <person name="McCowan C."/>
            <person name="Murphy C."/>
            <person name="Pearson M."/>
            <person name="Poon T.W."/>
            <person name="Priest M."/>
            <person name="Roberts A."/>
            <person name="Saif S."/>
            <person name="Shea T."/>
            <person name="Sykes S."/>
            <person name="Wortman J."/>
            <person name="Nusbaum C."/>
            <person name="Birren B."/>
        </authorList>
    </citation>
    <scope>NUCLEOTIDE SEQUENCE [LARGE SCALE GENOMIC DNA]</scope>
    <source>
        <strain evidence="4">APO3</strain>
    </source>
</reference>
<dbReference type="InterPro" id="IPR036770">
    <property type="entry name" value="Ankyrin_rpt-contain_sf"/>
</dbReference>
<gene>
    <name evidence="4" type="ORF">H257_00897</name>
</gene>
<dbReference type="SUPFAM" id="SSF48403">
    <property type="entry name" value="Ankyrin repeat"/>
    <property type="match status" value="1"/>
</dbReference>
<protein>
    <submittedName>
        <fullName evidence="4">Uncharacterized protein</fullName>
    </submittedName>
</protein>
<organism evidence="4">
    <name type="scientific">Aphanomyces astaci</name>
    <name type="common">Crayfish plague agent</name>
    <dbReference type="NCBI Taxonomy" id="112090"/>
    <lineage>
        <taxon>Eukaryota</taxon>
        <taxon>Sar</taxon>
        <taxon>Stramenopiles</taxon>
        <taxon>Oomycota</taxon>
        <taxon>Saprolegniomycetes</taxon>
        <taxon>Saprolegniales</taxon>
        <taxon>Verrucalvaceae</taxon>
        <taxon>Aphanomyces</taxon>
    </lineage>
</organism>
<feature type="repeat" description="ANK" evidence="3">
    <location>
        <begin position="116"/>
        <end position="148"/>
    </location>
</feature>
<evidence type="ECO:0000313" key="4">
    <source>
        <dbReference type="EMBL" id="ETV89731.1"/>
    </source>
</evidence>
<accession>W4HDR3</accession>
<evidence type="ECO:0000256" key="3">
    <source>
        <dbReference type="PROSITE-ProRule" id="PRU00023"/>
    </source>
</evidence>
<dbReference type="PANTHER" id="PTHR24173:SF74">
    <property type="entry name" value="ANKYRIN REPEAT DOMAIN-CONTAINING PROTEIN 16"/>
    <property type="match status" value="1"/>
</dbReference>
<evidence type="ECO:0000256" key="1">
    <source>
        <dbReference type="ARBA" id="ARBA00022737"/>
    </source>
</evidence>
<evidence type="ECO:0000256" key="2">
    <source>
        <dbReference type="ARBA" id="ARBA00023043"/>
    </source>
</evidence>
<feature type="repeat" description="ANK" evidence="3">
    <location>
        <begin position="150"/>
        <end position="182"/>
    </location>
</feature>
<dbReference type="PANTHER" id="PTHR24173">
    <property type="entry name" value="ANKYRIN REPEAT CONTAINING"/>
    <property type="match status" value="1"/>
</dbReference>
<name>W4HDR3_APHAT</name>
<keyword evidence="2 3" id="KW-0040">ANK repeat</keyword>
<dbReference type="EMBL" id="KI913114">
    <property type="protein sequence ID" value="ETV89731.1"/>
    <property type="molecule type" value="Genomic_DNA"/>
</dbReference>
<dbReference type="PROSITE" id="PS50297">
    <property type="entry name" value="ANK_REP_REGION"/>
    <property type="match status" value="3"/>
</dbReference>
<dbReference type="InterPro" id="IPR002110">
    <property type="entry name" value="Ankyrin_rpt"/>
</dbReference>
<dbReference type="SMART" id="SM00248">
    <property type="entry name" value="ANK"/>
    <property type="match status" value="4"/>
</dbReference>
<feature type="repeat" description="ANK" evidence="3">
    <location>
        <begin position="83"/>
        <end position="115"/>
    </location>
</feature>
<dbReference type="STRING" id="112090.W4HDR3"/>
<dbReference type="RefSeq" id="XP_009822131.1">
    <property type="nucleotide sequence ID" value="XM_009823829.1"/>
</dbReference>
<dbReference type="VEuPathDB" id="FungiDB:H257_00897"/>